<sequence>MLKDLFLSLISQYTNDADLRHSLWLEIERNYSGKKRHYHNLKHLENLLSELTELKAVVNNWDAIVLAIFYHDVVYKAHRKDNEEQSALLANTHLQQLNCEAALIDQVNKLILATKSHQLSDDEDVNLFTDADLSILGKDWETYNTYCSNVRKEYAIYPDLLYKPGRKNALKHFLSMHRIFKTEHFYKKYEESAKKNMEREIASL</sequence>
<dbReference type="PANTHER" id="PTHR21174">
    <property type="match status" value="1"/>
</dbReference>
<dbReference type="Gene3D" id="1.10.3210.10">
    <property type="entry name" value="Hypothetical protein af1432"/>
    <property type="match status" value="1"/>
</dbReference>
<dbReference type="InterPro" id="IPR009218">
    <property type="entry name" value="HD_phosphohydro"/>
</dbReference>
<gene>
    <name evidence="1" type="ORF">H4075_20115</name>
</gene>
<dbReference type="PIRSF" id="PIRSF035170">
    <property type="entry name" value="HD_phosphohydro"/>
    <property type="match status" value="1"/>
</dbReference>
<protein>
    <recommendedName>
        <fullName evidence="3">Metal-dependent HD superfamily phosphohydrolase</fullName>
    </recommendedName>
</protein>
<dbReference type="RefSeq" id="WP_182802605.1">
    <property type="nucleotide sequence ID" value="NZ_CP060007.1"/>
</dbReference>
<accession>A0A7G5XFU0</accession>
<evidence type="ECO:0008006" key="3">
    <source>
        <dbReference type="Google" id="ProtNLM"/>
    </source>
</evidence>
<dbReference type="SUPFAM" id="SSF109604">
    <property type="entry name" value="HD-domain/PDEase-like"/>
    <property type="match status" value="1"/>
</dbReference>
<proteinExistence type="predicted"/>
<evidence type="ECO:0000313" key="1">
    <source>
        <dbReference type="EMBL" id="QNA44343.1"/>
    </source>
</evidence>
<dbReference type="Proteomes" id="UP000515344">
    <property type="component" value="Chromosome"/>
</dbReference>
<organism evidence="1 2">
    <name type="scientific">Lacibacter sediminis</name>
    <dbReference type="NCBI Taxonomy" id="2760713"/>
    <lineage>
        <taxon>Bacteria</taxon>
        <taxon>Pseudomonadati</taxon>
        <taxon>Bacteroidota</taxon>
        <taxon>Chitinophagia</taxon>
        <taxon>Chitinophagales</taxon>
        <taxon>Chitinophagaceae</taxon>
        <taxon>Lacibacter</taxon>
    </lineage>
</organism>
<dbReference type="KEGG" id="lacs:H4075_20115"/>
<keyword evidence="2" id="KW-1185">Reference proteome</keyword>
<name>A0A7G5XFU0_9BACT</name>
<evidence type="ECO:0000313" key="2">
    <source>
        <dbReference type="Proteomes" id="UP000515344"/>
    </source>
</evidence>
<dbReference type="EMBL" id="CP060007">
    <property type="protein sequence ID" value="QNA44343.1"/>
    <property type="molecule type" value="Genomic_DNA"/>
</dbReference>
<dbReference type="AlphaFoldDB" id="A0A7G5XFU0"/>
<dbReference type="PANTHER" id="PTHR21174:SF0">
    <property type="entry name" value="HD PHOSPHOHYDROLASE FAMILY PROTEIN-RELATED"/>
    <property type="match status" value="1"/>
</dbReference>
<reference evidence="2" key="1">
    <citation type="submission" date="2020-08" db="EMBL/GenBank/DDBJ databases">
        <title>Lacibacter sp. S13-6-6 genome sequencing.</title>
        <authorList>
            <person name="Jin L."/>
        </authorList>
    </citation>
    <scope>NUCLEOTIDE SEQUENCE [LARGE SCALE GENOMIC DNA]</scope>
    <source>
        <strain evidence="2">S13-6-6</strain>
    </source>
</reference>